<comment type="subcellular location">
    <subcellularLocation>
        <location evidence="1">Nucleus</location>
    </subcellularLocation>
</comment>
<evidence type="ECO:0000256" key="3">
    <source>
        <dbReference type="ARBA" id="ARBA00023125"/>
    </source>
</evidence>
<dbReference type="InterPro" id="IPR015300">
    <property type="entry name" value="DNA-bd_pseudobarrel_sf"/>
</dbReference>
<dbReference type="GO" id="GO:0003677">
    <property type="term" value="F:DNA binding"/>
    <property type="evidence" value="ECO:0007669"/>
    <property type="project" value="UniProtKB-KW"/>
</dbReference>
<evidence type="ECO:0000256" key="4">
    <source>
        <dbReference type="ARBA" id="ARBA00023163"/>
    </source>
</evidence>
<name>A0A4V6D6T3_SETVI</name>
<evidence type="ECO:0000256" key="6">
    <source>
        <dbReference type="SAM" id="MobiDB-lite"/>
    </source>
</evidence>
<dbReference type="AlphaFoldDB" id="A0A4V6D6T3"/>
<evidence type="ECO:0000313" key="8">
    <source>
        <dbReference type="Proteomes" id="UP000298652"/>
    </source>
</evidence>
<feature type="compositionally biased region" description="Acidic residues" evidence="6">
    <location>
        <begin position="328"/>
        <end position="339"/>
    </location>
</feature>
<feature type="region of interest" description="Disordered" evidence="6">
    <location>
        <begin position="322"/>
        <end position="362"/>
    </location>
</feature>
<dbReference type="OMA" id="VIEVWAF"/>
<keyword evidence="2" id="KW-0805">Transcription regulation</keyword>
<accession>A0A4V6D6T3</accession>
<organism evidence="7 8">
    <name type="scientific">Setaria viridis</name>
    <name type="common">Green bristlegrass</name>
    <name type="synonym">Setaria italica subsp. viridis</name>
    <dbReference type="NCBI Taxonomy" id="4556"/>
    <lineage>
        <taxon>Eukaryota</taxon>
        <taxon>Viridiplantae</taxon>
        <taxon>Streptophyta</taxon>
        <taxon>Embryophyta</taxon>
        <taxon>Tracheophyta</taxon>
        <taxon>Spermatophyta</taxon>
        <taxon>Magnoliopsida</taxon>
        <taxon>Liliopsida</taxon>
        <taxon>Poales</taxon>
        <taxon>Poaceae</taxon>
        <taxon>PACMAD clade</taxon>
        <taxon>Panicoideae</taxon>
        <taxon>Panicodae</taxon>
        <taxon>Paniceae</taxon>
        <taxon>Cenchrinae</taxon>
        <taxon>Setaria</taxon>
    </lineage>
</organism>
<keyword evidence="5" id="KW-0539">Nucleus</keyword>
<feature type="region of interest" description="Disordered" evidence="6">
    <location>
        <begin position="1"/>
        <end position="65"/>
    </location>
</feature>
<dbReference type="EMBL" id="CM016556">
    <property type="protein sequence ID" value="TKW15316.1"/>
    <property type="molecule type" value="Genomic_DNA"/>
</dbReference>
<dbReference type="Gramene" id="TKW15316">
    <property type="protein sequence ID" value="TKW15316"/>
    <property type="gene ID" value="SEVIR_5G229700v2"/>
</dbReference>
<dbReference type="PANTHER" id="PTHR34397:SF13">
    <property type="entry name" value="TF-B3 DOMAIN-CONTAINING PROTEIN"/>
    <property type="match status" value="1"/>
</dbReference>
<dbReference type="Proteomes" id="UP000298652">
    <property type="component" value="Chromosome 5"/>
</dbReference>
<keyword evidence="4" id="KW-0804">Transcription</keyword>
<evidence type="ECO:0000256" key="1">
    <source>
        <dbReference type="ARBA" id="ARBA00004123"/>
    </source>
</evidence>
<evidence type="ECO:0000256" key="2">
    <source>
        <dbReference type="ARBA" id="ARBA00023015"/>
    </source>
</evidence>
<dbReference type="PANTHER" id="PTHR34397">
    <property type="entry name" value="OS05G0237600 PROTEIN"/>
    <property type="match status" value="1"/>
</dbReference>
<protein>
    <submittedName>
        <fullName evidence="7">Uncharacterized protein</fullName>
    </submittedName>
</protein>
<gene>
    <name evidence="7" type="ORF">SEVIR_5G229700v2</name>
</gene>
<evidence type="ECO:0000256" key="5">
    <source>
        <dbReference type="ARBA" id="ARBA00023242"/>
    </source>
</evidence>
<dbReference type="Gene3D" id="2.40.330.10">
    <property type="entry name" value="DNA-binding pseudobarrel domain"/>
    <property type="match status" value="1"/>
</dbReference>
<evidence type="ECO:0000313" key="7">
    <source>
        <dbReference type="EMBL" id="TKW15316.1"/>
    </source>
</evidence>
<reference evidence="7" key="1">
    <citation type="submission" date="2019-03" db="EMBL/GenBank/DDBJ databases">
        <title>WGS assembly of Setaria viridis.</title>
        <authorList>
            <person name="Huang P."/>
            <person name="Jenkins J."/>
            <person name="Grimwood J."/>
            <person name="Barry K."/>
            <person name="Healey A."/>
            <person name="Mamidi S."/>
            <person name="Sreedasyam A."/>
            <person name="Shu S."/>
            <person name="Feldman M."/>
            <person name="Wu J."/>
            <person name="Yu Y."/>
            <person name="Chen C."/>
            <person name="Johnson J."/>
            <person name="Rokhsar D."/>
            <person name="Baxter I."/>
            <person name="Schmutz J."/>
            <person name="Brutnell T."/>
            <person name="Kellogg E."/>
        </authorList>
    </citation>
    <scope>NUCLEOTIDE SEQUENCE [LARGE SCALE GENOMIC DNA]</scope>
</reference>
<proteinExistence type="predicted"/>
<sequence>MSLSPSLLSLKKRALNDSGGGSSPDDSCSPSPKKRKEDAGGREAPVVPCQHRRRAPDAVPAKAKPLSAAEKWLKKGKWIVTAQEAASPVAPPEPPVKKKFMQDGIRSFAETAARIERNRGGVAPRPRDADAPMVYADGDLGEALERRLADLGATRPWFVYQKTLWKSDVCSNQNRLLVSCKRDTGVEGCPITACFSADEWRRVENKDVGLLVTALDRDAVPHKLTCKFLDSNGGYRFISGWKDFLRQNGMGLDSRGRWTRDVDVELRAFRSRALQRQPLLDGNGKVLMVKGEDGKLNKTLEVDDHFHPDGSLGLILLHHEHRRRRAEPEEEDDDGDYDEGMGSPVARDKPKKPREKRVAPVAAPAPASLIARAGPGAEQSMSKVEMVDKFGEPMSNMVVGMMMLRGTISKESLDSVEGDGVIRRWSDLLPSPPTELALNLQQQQQQQLVIAAGVTERFAAAVGGPPSSLA</sequence>
<keyword evidence="8" id="KW-1185">Reference proteome</keyword>
<dbReference type="GO" id="GO:0005634">
    <property type="term" value="C:nucleus"/>
    <property type="evidence" value="ECO:0007669"/>
    <property type="project" value="UniProtKB-SubCell"/>
</dbReference>
<keyword evidence="3" id="KW-0238">DNA-binding</keyword>
<dbReference type="SUPFAM" id="SSF101936">
    <property type="entry name" value="DNA-binding pseudobarrel domain"/>
    <property type="match status" value="1"/>
</dbReference>